<dbReference type="InterPro" id="IPR050923">
    <property type="entry name" value="Cell_Proc_Reg/RNA_Proc"/>
</dbReference>
<gene>
    <name evidence="2" type="ORF">TresaDRAFT_1388</name>
</gene>
<evidence type="ECO:0000313" key="3">
    <source>
        <dbReference type="Proteomes" id="UP000003571"/>
    </source>
</evidence>
<dbReference type="EMBL" id="AGRW01000043">
    <property type="protein sequence ID" value="EIC02052.1"/>
    <property type="molecule type" value="Genomic_DNA"/>
</dbReference>
<evidence type="ECO:0000259" key="1">
    <source>
        <dbReference type="PROSITE" id="PS50006"/>
    </source>
</evidence>
<protein>
    <submittedName>
        <fullName evidence="2">FHA domain containing protein</fullName>
    </submittedName>
</protein>
<dbReference type="Pfam" id="PF00498">
    <property type="entry name" value="FHA"/>
    <property type="match status" value="2"/>
</dbReference>
<dbReference type="eggNOG" id="COG1716">
    <property type="taxonomic scope" value="Bacteria"/>
</dbReference>
<dbReference type="PROSITE" id="PS50006">
    <property type="entry name" value="FHA_DOMAIN"/>
    <property type="match status" value="2"/>
</dbReference>
<dbReference type="InterPro" id="IPR000253">
    <property type="entry name" value="FHA_dom"/>
</dbReference>
<proteinExistence type="predicted"/>
<accession>H7EJW5</accession>
<dbReference type="PATRIC" id="fig|907348.3.peg.1160"/>
<dbReference type="PANTHER" id="PTHR23308">
    <property type="entry name" value="NUCLEAR INHIBITOR OF PROTEIN PHOSPHATASE-1"/>
    <property type="match status" value="1"/>
</dbReference>
<dbReference type="STRING" id="907348.TresaDRAFT_1388"/>
<reference evidence="2 3" key="1">
    <citation type="submission" date="2011-09" db="EMBL/GenBank/DDBJ databases">
        <title>The draft genome of Treponema saccharophilum DSM 2985.</title>
        <authorList>
            <consortium name="US DOE Joint Genome Institute (JGI-PGF)"/>
            <person name="Lucas S."/>
            <person name="Copeland A."/>
            <person name="Lapidus A."/>
            <person name="Glavina del Rio T."/>
            <person name="Dalin E."/>
            <person name="Tice H."/>
            <person name="Bruce D."/>
            <person name="Goodwin L."/>
            <person name="Pitluck S."/>
            <person name="Peters L."/>
            <person name="Kyrpides N."/>
            <person name="Mavromatis K."/>
            <person name="Ivanova N."/>
            <person name="Markowitz V."/>
            <person name="Cheng J.-F."/>
            <person name="Hugenholtz P."/>
            <person name="Woyke T."/>
            <person name="Wu D."/>
            <person name="Gronow S."/>
            <person name="Wellnitz S."/>
            <person name="Brambilla E."/>
            <person name="Klenk H.-P."/>
            <person name="Eisen J.A."/>
        </authorList>
    </citation>
    <scope>NUCLEOTIDE SEQUENCE [LARGE SCALE GENOMIC DNA]</scope>
    <source>
        <strain evidence="2 3">DSM 2985</strain>
    </source>
</reference>
<dbReference type="AlphaFoldDB" id="H7EJW5"/>
<dbReference type="SUPFAM" id="SSF49879">
    <property type="entry name" value="SMAD/FHA domain"/>
    <property type="match status" value="2"/>
</dbReference>
<dbReference type="OrthoDB" id="9816434at2"/>
<dbReference type="Proteomes" id="UP000003571">
    <property type="component" value="Unassembled WGS sequence"/>
</dbReference>
<name>H7EJW5_9SPIR</name>
<comment type="caution">
    <text evidence="2">The sequence shown here is derived from an EMBL/GenBank/DDBJ whole genome shotgun (WGS) entry which is preliminary data.</text>
</comment>
<keyword evidence="3" id="KW-1185">Reference proteome</keyword>
<dbReference type="CDD" id="cd00060">
    <property type="entry name" value="FHA"/>
    <property type="match status" value="2"/>
</dbReference>
<organism evidence="2 3">
    <name type="scientific">Treponema saccharophilum DSM 2985</name>
    <dbReference type="NCBI Taxonomy" id="907348"/>
    <lineage>
        <taxon>Bacteria</taxon>
        <taxon>Pseudomonadati</taxon>
        <taxon>Spirochaetota</taxon>
        <taxon>Spirochaetia</taxon>
        <taxon>Spirochaetales</taxon>
        <taxon>Treponemataceae</taxon>
        <taxon>Treponema</taxon>
    </lineage>
</organism>
<dbReference type="SMART" id="SM00240">
    <property type="entry name" value="FHA"/>
    <property type="match status" value="2"/>
</dbReference>
<dbReference type="InterPro" id="IPR008984">
    <property type="entry name" value="SMAD_FHA_dom_sf"/>
</dbReference>
<feature type="domain" description="FHA" evidence="1">
    <location>
        <begin position="116"/>
        <end position="165"/>
    </location>
</feature>
<evidence type="ECO:0000313" key="2">
    <source>
        <dbReference type="EMBL" id="EIC02052.1"/>
    </source>
</evidence>
<dbReference type="RefSeq" id="WP_002703688.1">
    <property type="nucleotide sequence ID" value="NZ_AGRW01000043.1"/>
</dbReference>
<dbReference type="Gene3D" id="2.60.200.20">
    <property type="match status" value="2"/>
</dbReference>
<sequence length="296" mass="31618">MGFEGFSVGDYALVCDSLDEFVAQSELDVVAITSRIEECRKTISILKEDLSEKQRGIKDAQKRRKVLLSAMADGREVSLSDEEVAVISERKPPSGGDGESCFVLYNGIGRSYTIPLTIGRDIDNALVIPDPMVSRRHARLFFEGGYLFVEDVGSKNGLLVNGKRVPPGGRAIVCDGSVIQIGKSEFSVGGKDGGNIAEPKPSRENPAFFVSGGISSPISSAQTSIGRSSSCGIVIMDKSVSRKHATIIRVNGHYFLRDDGSSNGTFVNGHRVPSGKAAEIFSGDELMLGSVPATVR</sequence>
<feature type="domain" description="FHA" evidence="1">
    <location>
        <begin position="223"/>
        <end position="272"/>
    </location>
</feature>